<accession>M1RML3</accession>
<sequence>MALFKADDKGMPGKCAAGATAVLDATKRLAGRHAAPDVLDNPRPGSAMDAMLHTIRKETTAILNGGAGIDLGKTVEDMLGIIKSMEGQLSHVLDINSLLERDLDNAKDRIVSLRGERDKLQAAVARLEDEMPLRRELQMGIDQLLEERNEAELRLRGMKRSQEQSAAALAELRGRVAELEGERKELIDEIQFLETRLGTILEKNKVLEDKAAALEQTSAESKARVKDLECDLQLALEEKFKAAKALKEAQQSMMEFQARLRETREPGRLPDQGDAATG</sequence>
<feature type="coiled-coil region" evidence="1">
    <location>
        <begin position="96"/>
        <end position="238"/>
    </location>
</feature>
<reference evidence="2" key="1">
    <citation type="journal article" date="2013" name="Environ. Microbiol.">
        <title>Comparative genomic analysis of magnetotactic bacteria from the Deltaproteobacteria provides new insights into magnetite and greigite magnetosome genes required for magnetotaxis.</title>
        <authorList>
            <person name="Lefevre C.T."/>
            <person name="Trubitsyn D."/>
            <person name="Abreu F."/>
            <person name="Kolinko S."/>
            <person name="Jogler C."/>
            <person name="de Almeida L.G."/>
            <person name="de Vasconcelos A.T."/>
            <person name="Kube M."/>
            <person name="Reinhardt R."/>
            <person name="Lins U."/>
            <person name="Pignol D."/>
            <person name="Schuler D."/>
            <person name="Bazylinski D.A."/>
            <person name="Ginet N."/>
        </authorList>
    </citation>
    <scope>NUCLEOTIDE SEQUENCE</scope>
    <source>
        <strain evidence="2">FH-1</strain>
    </source>
</reference>
<evidence type="ECO:0000256" key="1">
    <source>
        <dbReference type="SAM" id="Coils"/>
    </source>
</evidence>
<proteinExistence type="predicted"/>
<name>M1RML3_UNCXX</name>
<evidence type="ECO:0000313" key="2">
    <source>
        <dbReference type="EMBL" id="AGG16225.1"/>
    </source>
</evidence>
<organism evidence="2">
    <name type="scientific">bacterium FH-1</name>
    <dbReference type="NCBI Taxonomy" id="1297054"/>
    <lineage>
        <taxon>Bacteria</taxon>
    </lineage>
</organism>
<protein>
    <submittedName>
        <fullName evidence="2">Magnetosome protein Mad25</fullName>
    </submittedName>
</protein>
<dbReference type="EMBL" id="KC196892">
    <property type="protein sequence ID" value="AGG16225.1"/>
    <property type="molecule type" value="Genomic_DNA"/>
</dbReference>
<dbReference type="SUPFAM" id="SSF57997">
    <property type="entry name" value="Tropomyosin"/>
    <property type="match status" value="1"/>
</dbReference>
<dbReference type="AlphaFoldDB" id="M1RML3"/>
<keyword evidence="1" id="KW-0175">Coiled coil</keyword>